<sequence length="66" mass="7420">MASFISLVTIIDLWHSRTRNFPQGPSRMLQTPILGARVQEFDLSGPSNHGNQNVCFGSCQERFNLV</sequence>
<dbReference type="AlphaFoldDB" id="A0A9D4V778"/>
<name>A0A9D4V778_ADICA</name>
<accession>A0A9D4V778</accession>
<protein>
    <submittedName>
        <fullName evidence="1">Uncharacterized protein</fullName>
    </submittedName>
</protein>
<gene>
    <name evidence="1" type="ORF">GOP47_0004091</name>
</gene>
<evidence type="ECO:0000313" key="1">
    <source>
        <dbReference type="EMBL" id="KAI5080908.1"/>
    </source>
</evidence>
<proteinExistence type="predicted"/>
<organism evidence="1 2">
    <name type="scientific">Adiantum capillus-veneris</name>
    <name type="common">Maidenhair fern</name>
    <dbReference type="NCBI Taxonomy" id="13818"/>
    <lineage>
        <taxon>Eukaryota</taxon>
        <taxon>Viridiplantae</taxon>
        <taxon>Streptophyta</taxon>
        <taxon>Embryophyta</taxon>
        <taxon>Tracheophyta</taxon>
        <taxon>Polypodiopsida</taxon>
        <taxon>Polypodiidae</taxon>
        <taxon>Polypodiales</taxon>
        <taxon>Pteridineae</taxon>
        <taxon>Pteridaceae</taxon>
        <taxon>Vittarioideae</taxon>
        <taxon>Adiantum</taxon>
    </lineage>
</organism>
<evidence type="ECO:0000313" key="2">
    <source>
        <dbReference type="Proteomes" id="UP000886520"/>
    </source>
</evidence>
<comment type="caution">
    <text evidence="1">The sequence shown here is derived from an EMBL/GenBank/DDBJ whole genome shotgun (WGS) entry which is preliminary data.</text>
</comment>
<reference evidence="1" key="1">
    <citation type="submission" date="2021-01" db="EMBL/GenBank/DDBJ databases">
        <title>Adiantum capillus-veneris genome.</title>
        <authorList>
            <person name="Fang Y."/>
            <person name="Liao Q."/>
        </authorList>
    </citation>
    <scope>NUCLEOTIDE SEQUENCE</scope>
    <source>
        <strain evidence="1">H3</strain>
        <tissue evidence="1">Leaf</tissue>
    </source>
</reference>
<keyword evidence="2" id="KW-1185">Reference proteome</keyword>
<dbReference type="EMBL" id="JABFUD020000004">
    <property type="protein sequence ID" value="KAI5080908.1"/>
    <property type="molecule type" value="Genomic_DNA"/>
</dbReference>
<dbReference type="Proteomes" id="UP000886520">
    <property type="component" value="Chromosome 4"/>
</dbReference>